<dbReference type="RefSeq" id="WP_184502087.1">
    <property type="nucleotide sequence ID" value="NZ_JACIHI010000027.1"/>
</dbReference>
<sequence length="48" mass="5563">MSSDFQPLRPYRITRGSRQMRERRTARALMVFGVVLACVELYVILGAF</sequence>
<dbReference type="AlphaFoldDB" id="A0A7W6UST3"/>
<name>A0A7W6UST3_9HYPH</name>
<dbReference type="Proteomes" id="UP000533724">
    <property type="component" value="Unassembled WGS sequence"/>
</dbReference>
<comment type="caution">
    <text evidence="2">The sequence shown here is derived from an EMBL/GenBank/DDBJ whole genome shotgun (WGS) entry which is preliminary data.</text>
</comment>
<dbReference type="EMBL" id="JACIHI010000027">
    <property type="protein sequence ID" value="MBB4443697.1"/>
    <property type="molecule type" value="Genomic_DNA"/>
</dbReference>
<proteinExistence type="predicted"/>
<reference evidence="2 3" key="1">
    <citation type="submission" date="2020-08" db="EMBL/GenBank/DDBJ databases">
        <title>Genomic Encyclopedia of Type Strains, Phase IV (KMG-V): Genome sequencing to study the core and pangenomes of soil and plant-associated prokaryotes.</title>
        <authorList>
            <person name="Whitman W."/>
        </authorList>
    </citation>
    <scope>NUCLEOTIDE SEQUENCE [LARGE SCALE GENOMIC DNA]</scope>
    <source>
        <strain evidence="2 3">SEMIA 414</strain>
    </source>
</reference>
<keyword evidence="1" id="KW-1133">Transmembrane helix</keyword>
<gene>
    <name evidence="2" type="ORF">GGE15_007003</name>
</gene>
<organism evidence="2 3">
    <name type="scientific">Rhizobium esperanzae</name>
    <dbReference type="NCBI Taxonomy" id="1967781"/>
    <lineage>
        <taxon>Bacteria</taxon>
        <taxon>Pseudomonadati</taxon>
        <taxon>Pseudomonadota</taxon>
        <taxon>Alphaproteobacteria</taxon>
        <taxon>Hyphomicrobiales</taxon>
        <taxon>Rhizobiaceae</taxon>
        <taxon>Rhizobium/Agrobacterium group</taxon>
        <taxon>Rhizobium</taxon>
    </lineage>
</organism>
<feature type="transmembrane region" description="Helical" evidence="1">
    <location>
        <begin position="25"/>
        <end position="45"/>
    </location>
</feature>
<keyword evidence="1" id="KW-0472">Membrane</keyword>
<evidence type="ECO:0000313" key="2">
    <source>
        <dbReference type="EMBL" id="MBB4443697.1"/>
    </source>
</evidence>
<protein>
    <submittedName>
        <fullName evidence="2">Uncharacterized protein</fullName>
    </submittedName>
</protein>
<accession>A0A7W6UST3</accession>
<keyword evidence="1" id="KW-0812">Transmembrane</keyword>
<evidence type="ECO:0000313" key="3">
    <source>
        <dbReference type="Proteomes" id="UP000533724"/>
    </source>
</evidence>
<evidence type="ECO:0000256" key="1">
    <source>
        <dbReference type="SAM" id="Phobius"/>
    </source>
</evidence>